<evidence type="ECO:0000313" key="4">
    <source>
        <dbReference type="Proteomes" id="UP000264541"/>
    </source>
</evidence>
<feature type="domain" description="SWIM-type" evidence="2">
    <location>
        <begin position="50"/>
        <end position="85"/>
    </location>
</feature>
<protein>
    <recommendedName>
        <fullName evidence="2">SWIM-type domain-containing protein</fullName>
    </recommendedName>
</protein>
<evidence type="ECO:0000259" key="2">
    <source>
        <dbReference type="PROSITE" id="PS50966"/>
    </source>
</evidence>
<reference evidence="3 4" key="1">
    <citation type="submission" date="2018-08" db="EMBL/GenBank/DDBJ databases">
        <title>Bacillus chawlae sp. nov., Bacillus glennii sp. nov., and Bacillus saganii sp. nov. Isolated from the Vehicle Assembly Building at Kennedy Space Center where the Viking Spacecraft were Assembled.</title>
        <authorList>
            <person name="Seuylemezian A."/>
            <person name="Vaishampayan P."/>
        </authorList>
    </citation>
    <scope>NUCLEOTIDE SEQUENCE [LARGE SCALE GENOMIC DNA]</scope>
    <source>
        <strain evidence="3 4">V47-23a</strain>
    </source>
</reference>
<dbReference type="GO" id="GO:0008270">
    <property type="term" value="F:zinc ion binding"/>
    <property type="evidence" value="ECO:0007669"/>
    <property type="project" value="UniProtKB-KW"/>
</dbReference>
<dbReference type="EMBL" id="QVTE01000030">
    <property type="protein sequence ID" value="RFU68985.1"/>
    <property type="molecule type" value="Genomic_DNA"/>
</dbReference>
<dbReference type="OrthoDB" id="26424at2"/>
<proteinExistence type="predicted"/>
<evidence type="ECO:0000313" key="3">
    <source>
        <dbReference type="EMBL" id="RFU68985.1"/>
    </source>
</evidence>
<evidence type="ECO:0000256" key="1">
    <source>
        <dbReference type="PROSITE-ProRule" id="PRU00325"/>
    </source>
</evidence>
<comment type="caution">
    <text evidence="3">The sequence shown here is derived from an EMBL/GenBank/DDBJ whole genome shotgun (WGS) entry which is preliminary data.</text>
</comment>
<dbReference type="Proteomes" id="UP000264541">
    <property type="component" value="Unassembled WGS sequence"/>
</dbReference>
<dbReference type="RefSeq" id="WP_117326775.1">
    <property type="nucleotide sequence ID" value="NZ_QVTE01000030.1"/>
</dbReference>
<name>A0A372LPB1_9BACI</name>
<dbReference type="AlphaFoldDB" id="A0A372LPB1"/>
<dbReference type="InterPro" id="IPR007527">
    <property type="entry name" value="Znf_SWIM"/>
</dbReference>
<dbReference type="PROSITE" id="PS50966">
    <property type="entry name" value="ZF_SWIM"/>
    <property type="match status" value="1"/>
</dbReference>
<organism evidence="3 4">
    <name type="scientific">Peribacillus saganii</name>
    <dbReference type="NCBI Taxonomy" id="2303992"/>
    <lineage>
        <taxon>Bacteria</taxon>
        <taxon>Bacillati</taxon>
        <taxon>Bacillota</taxon>
        <taxon>Bacilli</taxon>
        <taxon>Bacillales</taxon>
        <taxon>Bacillaceae</taxon>
        <taxon>Peribacillus</taxon>
    </lineage>
</organism>
<keyword evidence="1" id="KW-0479">Metal-binding</keyword>
<keyword evidence="1" id="KW-0863">Zinc-finger</keyword>
<accession>A0A372LPB1</accession>
<dbReference type="Pfam" id="PF04434">
    <property type="entry name" value="SWIM"/>
    <property type="match status" value="1"/>
</dbReference>
<sequence length="552" mass="64606">MDLFNFEQSFKDTILKRGKDYYKNGHILSLEETEKGHYTASVDGSEIYSVEVYLDYNEEIIDTWCVCPYEGDFCKHQAAVFLALRERRKKPKDSKVPYTKTDLKTILLKQSSEDLVNLVVKLMQEYPEIESKLMLKYVQTDDEITAAKKLIKESIRPYKRRGFIEWRDVSLALQGAHQTLQTASNRMEEGKIESTVNLSVAVLSIVVEMIQYCDDSDGNLGEVIYGSIDLIDNAVLRGIYSLKEDEQKRVFDSIFKEALHKRYDGWEEWSDALLKVCTRFAGIPELRNKVMKHLEKMLKKFDGSSWSGDHNISNIKLLQLDIIESCEGSEKAEQFIWQNIHHSEFREKAIHIALEREDFQEAERLCIDGEKSDSQYRGLVKQWREILYEIYGKMGHVEKQRELAMGLLLGQDYEYYVKLKQLYQPQQWERVLKNILEAFEVRHTSSVYEKILIEEKQTAKLLEYCRRHIMSITEHYPYLTKEYPQEVSEIFINLIELSSEAASDRKKYKAVCRIIKIYKKACGSENAKALIGRLTQQYIRRPAFLDELGKVK</sequence>
<keyword evidence="1" id="KW-0862">Zinc</keyword>
<gene>
    <name evidence="3" type="ORF">D0469_10910</name>
</gene>
<keyword evidence="4" id="KW-1185">Reference proteome</keyword>